<evidence type="ECO:0000256" key="1">
    <source>
        <dbReference type="ARBA" id="ARBA00001961"/>
    </source>
</evidence>
<keyword evidence="2" id="KW-0479">Metal-binding</keyword>
<protein>
    <recommendedName>
        <fullName evidence="6">Prolyl 4-hydroxylase alpha subunit domain-containing protein</fullName>
    </recommendedName>
</protein>
<accession>A0A2J6RLH7</accession>
<dbReference type="EMBL" id="KZ613946">
    <property type="protein sequence ID" value="PMD39365.1"/>
    <property type="molecule type" value="Genomic_DNA"/>
</dbReference>
<evidence type="ECO:0000259" key="6">
    <source>
        <dbReference type="SMART" id="SM00702"/>
    </source>
</evidence>
<dbReference type="GO" id="GO:0005506">
    <property type="term" value="F:iron ion binding"/>
    <property type="evidence" value="ECO:0007669"/>
    <property type="project" value="InterPro"/>
</dbReference>
<comment type="cofactor">
    <cofactor evidence="1">
        <name>L-ascorbate</name>
        <dbReference type="ChEBI" id="CHEBI:38290"/>
    </cofactor>
</comment>
<dbReference type="SMART" id="SM00702">
    <property type="entry name" value="P4Hc"/>
    <property type="match status" value="1"/>
</dbReference>
<reference evidence="7 8" key="1">
    <citation type="submission" date="2016-04" db="EMBL/GenBank/DDBJ databases">
        <title>A degradative enzymes factory behind the ericoid mycorrhizal symbiosis.</title>
        <authorList>
            <consortium name="DOE Joint Genome Institute"/>
            <person name="Martino E."/>
            <person name="Morin E."/>
            <person name="Grelet G."/>
            <person name="Kuo A."/>
            <person name="Kohler A."/>
            <person name="Daghino S."/>
            <person name="Barry K."/>
            <person name="Choi C."/>
            <person name="Cichocki N."/>
            <person name="Clum A."/>
            <person name="Copeland A."/>
            <person name="Hainaut M."/>
            <person name="Haridas S."/>
            <person name="Labutti K."/>
            <person name="Lindquist E."/>
            <person name="Lipzen A."/>
            <person name="Khouja H.-R."/>
            <person name="Murat C."/>
            <person name="Ohm R."/>
            <person name="Olson A."/>
            <person name="Spatafora J."/>
            <person name="Veneault-Fourrey C."/>
            <person name="Henrissat B."/>
            <person name="Grigoriev I."/>
            <person name="Martin F."/>
            <person name="Perotto S."/>
        </authorList>
    </citation>
    <scope>NUCLEOTIDE SEQUENCE [LARGE SCALE GENOMIC DNA]</scope>
    <source>
        <strain evidence="7 8">F</strain>
    </source>
</reference>
<feature type="domain" description="Prolyl 4-hydroxylase alpha subunit" evidence="6">
    <location>
        <begin position="21"/>
        <end position="203"/>
    </location>
</feature>
<dbReference type="GO" id="GO:0031418">
    <property type="term" value="F:L-ascorbic acid binding"/>
    <property type="evidence" value="ECO:0007669"/>
    <property type="project" value="InterPro"/>
</dbReference>
<keyword evidence="3" id="KW-0223">Dioxygenase</keyword>
<dbReference type="GO" id="GO:0005783">
    <property type="term" value="C:endoplasmic reticulum"/>
    <property type="evidence" value="ECO:0007669"/>
    <property type="project" value="TreeGrafter"/>
</dbReference>
<dbReference type="GO" id="GO:0004656">
    <property type="term" value="F:procollagen-proline 4-dioxygenase activity"/>
    <property type="evidence" value="ECO:0007669"/>
    <property type="project" value="TreeGrafter"/>
</dbReference>
<evidence type="ECO:0000256" key="4">
    <source>
        <dbReference type="ARBA" id="ARBA00023002"/>
    </source>
</evidence>
<dbReference type="PANTHER" id="PTHR10869">
    <property type="entry name" value="PROLYL 4-HYDROXYLASE ALPHA SUBUNIT"/>
    <property type="match status" value="1"/>
</dbReference>
<dbReference type="InterPro" id="IPR006620">
    <property type="entry name" value="Pro_4_hyd_alph"/>
</dbReference>
<dbReference type="PANTHER" id="PTHR10869:SF246">
    <property type="entry name" value="TRANSMEMBRANE PROLYL 4-HYDROXYLASE"/>
    <property type="match status" value="1"/>
</dbReference>
<evidence type="ECO:0000313" key="7">
    <source>
        <dbReference type="EMBL" id="PMD39365.1"/>
    </source>
</evidence>
<evidence type="ECO:0000256" key="2">
    <source>
        <dbReference type="ARBA" id="ARBA00022723"/>
    </source>
</evidence>
<dbReference type="OrthoDB" id="69177at2759"/>
<name>A0A2J6RLH7_HYAVF</name>
<dbReference type="InterPro" id="IPR045054">
    <property type="entry name" value="P4HA-like"/>
</dbReference>
<keyword evidence="4" id="KW-0560">Oxidoreductase</keyword>
<dbReference type="Pfam" id="PF13640">
    <property type="entry name" value="2OG-FeII_Oxy_3"/>
    <property type="match status" value="1"/>
</dbReference>
<gene>
    <name evidence="7" type="ORF">L207DRAFT_566383</name>
</gene>
<organism evidence="7 8">
    <name type="scientific">Hyaloscypha variabilis (strain UAMH 11265 / GT02V1 / F)</name>
    <name type="common">Meliniomyces variabilis</name>
    <dbReference type="NCBI Taxonomy" id="1149755"/>
    <lineage>
        <taxon>Eukaryota</taxon>
        <taxon>Fungi</taxon>
        <taxon>Dikarya</taxon>
        <taxon>Ascomycota</taxon>
        <taxon>Pezizomycotina</taxon>
        <taxon>Leotiomycetes</taxon>
        <taxon>Helotiales</taxon>
        <taxon>Hyaloscyphaceae</taxon>
        <taxon>Hyaloscypha</taxon>
        <taxon>Hyaloscypha variabilis</taxon>
    </lineage>
</organism>
<keyword evidence="8" id="KW-1185">Reference proteome</keyword>
<dbReference type="Proteomes" id="UP000235786">
    <property type="component" value="Unassembled WGS sequence"/>
</dbReference>
<proteinExistence type="predicted"/>
<evidence type="ECO:0000313" key="8">
    <source>
        <dbReference type="Proteomes" id="UP000235786"/>
    </source>
</evidence>
<evidence type="ECO:0000256" key="5">
    <source>
        <dbReference type="ARBA" id="ARBA00023004"/>
    </source>
</evidence>
<keyword evidence="5" id="KW-0408">Iron</keyword>
<dbReference type="AlphaFoldDB" id="A0A2J6RLH7"/>
<sequence>MSVSLKTITIASSEWTSDPTHFVHVLSNLLSKTECEEIIRGHTNLVPSAITIGTIRTREQFDDPQLANKLWSRISQFYKDERIQDEDGYWWTCIGLNVHMRLSIYDSGGRFTPHFDYRRMMDINVQSFCSVNIYLNNVPEEHGAATRILQHNLDYTPGGKIALDVLGKVQPVQGTASIFRETVWHDGELLKAGEKYLLRTDLMFKREGEFDFVKSCEGLSGTAKANKALDISYSLQEGGNSIEAEEWSERAFELSFFQ</sequence>
<evidence type="ECO:0000256" key="3">
    <source>
        <dbReference type="ARBA" id="ARBA00022964"/>
    </source>
</evidence>
<dbReference type="InterPro" id="IPR044862">
    <property type="entry name" value="Pro_4_hyd_alph_FE2OG_OXY"/>
</dbReference>
<dbReference type="Gene3D" id="2.60.120.620">
    <property type="entry name" value="q2cbj1_9rhob like domain"/>
    <property type="match status" value="1"/>
</dbReference>